<feature type="compositionally biased region" description="Basic and acidic residues" evidence="1">
    <location>
        <begin position="1279"/>
        <end position="1289"/>
    </location>
</feature>
<evidence type="ECO:0000313" key="3">
    <source>
        <dbReference type="EMBL" id="OLQ10766.1"/>
    </source>
</evidence>
<feature type="region of interest" description="Disordered" evidence="1">
    <location>
        <begin position="1189"/>
        <end position="1292"/>
    </location>
</feature>
<feature type="region of interest" description="Disordered" evidence="1">
    <location>
        <begin position="1664"/>
        <end position="1695"/>
    </location>
</feature>
<evidence type="ECO:0000313" key="4">
    <source>
        <dbReference type="Proteomes" id="UP000186817"/>
    </source>
</evidence>
<dbReference type="EMBL" id="LSRX01000072">
    <property type="protein sequence ID" value="OLQ10766.1"/>
    <property type="molecule type" value="Genomic_DNA"/>
</dbReference>
<feature type="region of interest" description="Disordered" evidence="1">
    <location>
        <begin position="172"/>
        <end position="200"/>
    </location>
</feature>
<comment type="caution">
    <text evidence="3">The sequence shown here is derived from an EMBL/GenBank/DDBJ whole genome shotgun (WGS) entry which is preliminary data.</text>
</comment>
<evidence type="ECO:0000259" key="2">
    <source>
        <dbReference type="Pfam" id="PF07727"/>
    </source>
</evidence>
<dbReference type="PANTHER" id="PTHR11439">
    <property type="entry name" value="GAG-POL-RELATED RETROTRANSPOSON"/>
    <property type="match status" value="1"/>
</dbReference>
<evidence type="ECO:0000256" key="1">
    <source>
        <dbReference type="SAM" id="MobiDB-lite"/>
    </source>
</evidence>
<feature type="region of interest" description="Disordered" evidence="1">
    <location>
        <begin position="124"/>
        <end position="160"/>
    </location>
</feature>
<dbReference type="InterPro" id="IPR043502">
    <property type="entry name" value="DNA/RNA_pol_sf"/>
</dbReference>
<feature type="compositionally biased region" description="Basic and acidic residues" evidence="1">
    <location>
        <begin position="1018"/>
        <end position="1038"/>
    </location>
</feature>
<feature type="region of interest" description="Disordered" evidence="1">
    <location>
        <begin position="1015"/>
        <end position="1051"/>
    </location>
</feature>
<dbReference type="PANTHER" id="PTHR11439:SF483">
    <property type="entry name" value="PEPTIDE SYNTHASE GLIP-LIKE, PUTATIVE (AFU_ORTHOLOGUE AFUA_3G12920)-RELATED"/>
    <property type="match status" value="1"/>
</dbReference>
<feature type="domain" description="Reverse transcriptase Ty1/copia-type" evidence="2">
    <location>
        <begin position="1835"/>
        <end position="2031"/>
    </location>
</feature>
<reference evidence="3 4" key="1">
    <citation type="submission" date="2016-02" db="EMBL/GenBank/DDBJ databases">
        <title>Genome analysis of coral dinoflagellate symbionts highlights evolutionary adaptations to a symbiotic lifestyle.</title>
        <authorList>
            <person name="Aranda M."/>
            <person name="Li Y."/>
            <person name="Liew Y.J."/>
            <person name="Baumgarten S."/>
            <person name="Simakov O."/>
            <person name="Wilson M."/>
            <person name="Piel J."/>
            <person name="Ashoor H."/>
            <person name="Bougouffa S."/>
            <person name="Bajic V.B."/>
            <person name="Ryu T."/>
            <person name="Ravasi T."/>
            <person name="Bayer T."/>
            <person name="Micklem G."/>
            <person name="Kim H."/>
            <person name="Bhak J."/>
            <person name="Lajeunesse T.C."/>
            <person name="Voolstra C.R."/>
        </authorList>
    </citation>
    <scope>NUCLEOTIDE SEQUENCE [LARGE SCALE GENOMIC DNA]</scope>
    <source>
        <strain evidence="3 4">CCMP2467</strain>
    </source>
</reference>
<feature type="compositionally biased region" description="Basic and acidic residues" evidence="1">
    <location>
        <begin position="527"/>
        <end position="579"/>
    </location>
</feature>
<protein>
    <submittedName>
        <fullName evidence="3">Retrovirus-related Pol polyprotein from transposon TNT 1-94</fullName>
    </submittedName>
</protein>
<dbReference type="SUPFAM" id="SSF56672">
    <property type="entry name" value="DNA/RNA polymerases"/>
    <property type="match status" value="1"/>
</dbReference>
<dbReference type="OrthoDB" id="411615at2759"/>
<feature type="compositionally biased region" description="Basic and acidic residues" evidence="1">
    <location>
        <begin position="510"/>
        <end position="519"/>
    </location>
</feature>
<dbReference type="InterPro" id="IPR013103">
    <property type="entry name" value="RVT_2"/>
</dbReference>
<dbReference type="CDD" id="cd09272">
    <property type="entry name" value="RNase_HI_RT_Ty1"/>
    <property type="match status" value="1"/>
</dbReference>
<keyword evidence="4" id="KW-1185">Reference proteome</keyword>
<feature type="region of interest" description="Disordered" evidence="1">
    <location>
        <begin position="510"/>
        <end position="606"/>
    </location>
</feature>
<accession>A0A1Q9ETL3</accession>
<feature type="region of interest" description="Disordered" evidence="1">
    <location>
        <begin position="914"/>
        <end position="981"/>
    </location>
</feature>
<feature type="compositionally biased region" description="Pro residues" evidence="1">
    <location>
        <begin position="1226"/>
        <end position="1245"/>
    </location>
</feature>
<gene>
    <name evidence="3" type="ORF">AK812_SmicGene5508</name>
</gene>
<feature type="compositionally biased region" description="Basic and acidic residues" evidence="1">
    <location>
        <begin position="595"/>
        <end position="606"/>
    </location>
</feature>
<feature type="compositionally biased region" description="Basic and acidic residues" evidence="1">
    <location>
        <begin position="960"/>
        <end position="969"/>
    </location>
</feature>
<name>A0A1Q9ETL3_SYMMI</name>
<feature type="region of interest" description="Disordered" evidence="1">
    <location>
        <begin position="1575"/>
        <end position="1607"/>
    </location>
</feature>
<organism evidence="3 4">
    <name type="scientific">Symbiodinium microadriaticum</name>
    <name type="common">Dinoflagellate</name>
    <name type="synonym">Zooxanthella microadriatica</name>
    <dbReference type="NCBI Taxonomy" id="2951"/>
    <lineage>
        <taxon>Eukaryota</taxon>
        <taxon>Sar</taxon>
        <taxon>Alveolata</taxon>
        <taxon>Dinophyceae</taxon>
        <taxon>Suessiales</taxon>
        <taxon>Symbiodiniaceae</taxon>
        <taxon>Symbiodinium</taxon>
    </lineage>
</organism>
<dbReference type="Proteomes" id="UP000186817">
    <property type="component" value="Unassembled WGS sequence"/>
</dbReference>
<sequence length="2576" mass="284269">MVLGVFSVSEYLLTSLKQNTLGCLAYSSYNTDSQNGSYWSYFREYKPRNSKWSYLLVFLQAERLVQLDSLPLLTIVMTKRTRRSFEVPQLLSFGSRHETSSELCVLKVRTVVLGRMEGRGRPSYYDIGDEPGEPGMIRRNSRSNVAPPYQGPRASSVPRVAALSPMSNLSALERGMHPTGSPIAGSPVASPNPLGGVMPPPPGLPSFVEASPVQVPPQPTVESFLLHTVQQQQNQVAQLTSLVQTLVSRESTARAEKGKGVGDLSDITDSTNRAMEVDEGGAPIRNPKAEAYVPKLPAIDGTRMSKGRRSEIEGWADFLEQFLPWIALFDDRIPEELHRAMVSETLIKQSVLDKGQSVRSTRTFLYLKQALQNFPRGIDIVKQVEKEQLGSPAGYECVRRLHQELSVGSRIEASTLRTEILQFKTTTPGNRPLDCFRNVQLEMSRYGRLTGSCPDLALTEADKCMVVLQNLDSDIKRYVLLHARIDSLDQLETAISFFDSNLKILQFSEKSSRKGDHGNHANPLQWKDNKGKDKGDKGKGKDKGDKGKGKDKEKYHKDDKNKGKEGKGKSGKEGKENKGKGGAAKDNGKGNPGSKDNKDKEKEERLKNVAAASLEPQLFAVALELECPVVALDAEDSGSDLSGVDGEELDSVYDLPWESDNRVALDGGLPGIVLEGFPEVPVELAESFEIPNRIPVELAESLEIPNRIPVELAESLEIPNRIPVELAEVPVGSRLSVKNRRFCASFRNGVELGCCRESACEHEHVMVARGTEASSIQQHAMDWWLVDSGASAHIISEETLQRLQVVSASEASSECVSATGDSIGVRRSAVVRVPFVLVSGETVLTELQVLVAPVKFNLLSLGRLLGKSWEVEFSPSFNLRAKGFDLRTKWVSNCGWVFSLPLDCVASASALSLKKSDGSKPCSRKCAEFSEPPSFSEPHRRDGGTARKQAPGGEQQLGRARVEDQRETAHGGVSWPHRYQEVREKKKAEAKERARKAAKLWLEKRAAKPKEVITVPEEASRATEEATKATEETEKTTEEGPGVPETVEEKEDLRRARRIALEEALWAKEAEEAKRKKEAEKVKPMPKGSAGRLGVAKVHLKSRAQRGIPGQVDTALRMLSAKQKEKKKRGYLMRAVNNALKKVPEKDQGGPPVRRTWAAHMRDHLSQCHEAESKGPFVEVTISEIIMEPATPPPLRTTPVPGFGSGKPRKVPKIKGSVGSEQPLSLPTPPPVPARRRLPTPPRAPSPGTWSEVTAPTAKEDRRSRGGFLPSSVDASLADLEKEPARSEQDEAWLLRGRGLEPARSQDKEQDSGLREVQIDKFFYKGLAFLVLVLVGAFALGVVPYREVSGSRGAAAKEAMLSDMSAWSRSVGLVGVDSKELTVSVKSDIEGVVRNLAQSFADGLTAGAVEVVDAPVGRHAVVAERAVRTIKESANTLCAGLEQVGLEPCGKGVTYLLMHCAQVYNRYQVHPGSALSPEQRCLRTTRGPHAAYVWGAAVLATPPPSLRDKITGRYGNASYLGPEVGSGSHIVQFRLRDGSLKIARAARIRMLVPLTFELSSLKGLCRLLPGRAGEAQRQLPATDGENIRDLPLPNTTSRGPPPEWVEKNGRTPRCRACRLRGFPAEKAWHTQKCRDRYAEFVRNSFDPSRAIIDQAPLEDEGHGIGDVGGDFDHDLGLDAPDDLDLPPRELPDDVNPEDYEPSEAGIDNELLVDDGSEPIVEPAPEELDFMQVDHEPLEALPEEDRDALMSGIMYRESVSFASVSVCFAGAAAKAAVPECVELGGEKLVVEVPTVAKDDVTGHPLDIGLTYEGMLRELRALESLAVGDVIWHVDPKQKVISTRWVSNAKAERVDGKETHIVRCRVVARDFAQGATASQLGISAATSSVEALRTFLFYAGSKRQNIVGLDVSTAFLFAELDEDNNIVIKLPDGVKSRDGRRGYMRLKKALYGLRVAAQTWSRHLAKLLKKLCDLEPCETEPCLFAGTVLDGQRVVVLCYVDDLLITGESDEAIYHVVEQLKGAVKLKVTADLDRDGQITFLGRLLSRDHSSDSLYVTMSDSYYEEIYKSFFGNSKVHPSPVPPNLKELYDKEDAVLQKPLSTEAAARFRSSLGRLSWLAMTRVDVVYYVSMLARGQANPLEKHERAMRSVLRYLKHVQGFKQVVNPTGENTLRLDCYVDASWGSEKNVDRKSISGGCIMIGGFCLKAWSRLQQAVALSSAESELYGLVEGAKEALSIRRAVSHVFGWGLLPTPTIYCDSEAAVAISKADGLRKVRHIDLRACFIQDQLRQKQLFVFGVRGEANVADLFTKPLSLAVTLKHMWGLGLRDVACAACVHADFGELCGVLLVGRNPTSLTDRYKALPFATWLVIEFCAPVESSMKATSENLAWVNVLTVSERDDGASQHTMLELKTICAMQIRRKGYIFLWASTPCTGGCPYQRLRARDPVYRRGRLAQHWRLHRKLWKNFVELTGFVHAWAVEWPRSCAYWSWHQTEKFLSSRHYVLHDVPVDGCALGMRGRDHLLIAKRWRGVTTHPSVAEGIRVYRCSREHEHSKDFDLRATQHYPVVLVQSFFDALRP</sequence>
<proteinExistence type="predicted"/>
<dbReference type="Pfam" id="PF07727">
    <property type="entry name" value="RVT_2"/>
    <property type="match status" value="1"/>
</dbReference>